<reference evidence="2 3" key="1">
    <citation type="journal article" date="2016" name="Mol. Biol. Evol.">
        <title>Genome-Wide Survey of Gut Fungi (Harpellales) Reveals the First Horizontally Transferred Ubiquitin Gene from a Mosquito Host.</title>
        <authorList>
            <person name="Wang Y."/>
            <person name="White M.M."/>
            <person name="Kvist S."/>
            <person name="Moncalvo J.M."/>
        </authorList>
    </citation>
    <scope>NUCLEOTIDE SEQUENCE [LARGE SCALE GENOMIC DNA]</scope>
    <source>
        <strain evidence="2 3">ALG-7-W6</strain>
    </source>
</reference>
<dbReference type="EMBL" id="LSSL01002053">
    <property type="protein sequence ID" value="OLY81953.1"/>
    <property type="molecule type" value="Genomic_DNA"/>
</dbReference>
<evidence type="ECO:0008006" key="4">
    <source>
        <dbReference type="Google" id="ProtNLM"/>
    </source>
</evidence>
<accession>A0A1R0GYH7</accession>
<gene>
    <name evidence="2" type="ORF">AYI68_g3937</name>
</gene>
<dbReference type="STRING" id="133383.A0A1R0GYH7"/>
<evidence type="ECO:0000256" key="1">
    <source>
        <dbReference type="SAM" id="MobiDB-lite"/>
    </source>
</evidence>
<dbReference type="Gene3D" id="2.30.30.140">
    <property type="match status" value="2"/>
</dbReference>
<dbReference type="SUPFAM" id="SSF63748">
    <property type="entry name" value="Tudor/PWWP/MBT"/>
    <property type="match status" value="1"/>
</dbReference>
<organism evidence="2 3">
    <name type="scientific">Smittium mucronatum</name>
    <dbReference type="NCBI Taxonomy" id="133383"/>
    <lineage>
        <taxon>Eukaryota</taxon>
        <taxon>Fungi</taxon>
        <taxon>Fungi incertae sedis</taxon>
        <taxon>Zoopagomycota</taxon>
        <taxon>Kickxellomycotina</taxon>
        <taxon>Harpellomycetes</taxon>
        <taxon>Harpellales</taxon>
        <taxon>Legeriomycetaceae</taxon>
        <taxon>Smittium</taxon>
    </lineage>
</organism>
<evidence type="ECO:0000313" key="3">
    <source>
        <dbReference type="Proteomes" id="UP000187455"/>
    </source>
</evidence>
<proteinExistence type="predicted"/>
<dbReference type="Proteomes" id="UP000187455">
    <property type="component" value="Unassembled WGS sequence"/>
</dbReference>
<dbReference type="OrthoDB" id="161570at2759"/>
<comment type="caution">
    <text evidence="2">The sequence shown here is derived from an EMBL/GenBank/DDBJ whole genome shotgun (WGS) entry which is preliminary data.</text>
</comment>
<dbReference type="AlphaFoldDB" id="A0A1R0GYH7"/>
<feature type="region of interest" description="Disordered" evidence="1">
    <location>
        <begin position="326"/>
        <end position="364"/>
    </location>
</feature>
<protein>
    <recommendedName>
        <fullName evidence="4">Tudor domain-containing protein</fullName>
    </recommendedName>
</protein>
<evidence type="ECO:0000313" key="2">
    <source>
        <dbReference type="EMBL" id="OLY81953.1"/>
    </source>
</evidence>
<name>A0A1R0GYH7_9FUNG</name>
<keyword evidence="3" id="KW-1185">Reference proteome</keyword>
<sequence>MTYTNSQITRTQTEIDQDFYFGKEIEDLFGIDSSLSEDSTIDYFPQDSSQGDSLSNNKRFAHEKVKSSKINVSKDKYLVEYVGYDGNNKRWINFDSKRIFACDGDMNPSQISKSLLPNHGDEDLASKKPLKFPIKRNIIIDNETPSRCFKTEGSQRPNKINNIKKATKKKINKQKIKNKIWKDEIDWMSIKTDRQREISGESTIVSTSGIVIGQKLNIMDSNKDFYEGIAIAQYEGKILVSYPQFGPEYSEWIDSHSKRIKTLKKVDEDGNLHNLGSFNTPSNETKIMIVKLLKDYQSYIESVENSKKSCKSNRIISKKKINNSKAKSSVVQQKGMLKENEYSGQSSEGVCPNSDTEKSSSDFSLDYNSDQSISYSSGSDTIRYKRYPKLKANCFYEEPYFYPGRKHRDLTSPIPPDSCKPLSTGVVGEDYFSIPQQLKLSSYLPYFFPGLDIAVRGNNASVWWPSRVTKIVKNKIYIEYDGWPSDYDEKIDVNSTRISINRDSHAKLLASNALRISPTKKDKQVKKDICKQMKQPLSLRLAVKQVKGMELDQKNLLNIFYPQNAGTIDLPHKEMSISDYKFFYKIGDQVKAQITEKNYYKAFGDEIQPTNADLWQFGLISGISGGHISVEFSDLSKSSYANKISYSDDNSLDTSVLGNAHSHSMNVSFREKYPFNSLKVKVLSKTINEDGRVSSIGILNKKSKPSQTKKNTVLESFLYSGY</sequence>